<dbReference type="PANTHER" id="PTHR10091">
    <property type="entry name" value="ALDOSE-1-EPIMERASE"/>
    <property type="match status" value="1"/>
</dbReference>
<dbReference type="NCBIfam" id="NF008277">
    <property type="entry name" value="PRK11055.1"/>
    <property type="match status" value="1"/>
</dbReference>
<dbReference type="Proteomes" id="UP000190951">
    <property type="component" value="Chromosome"/>
</dbReference>
<evidence type="ECO:0000256" key="4">
    <source>
        <dbReference type="ARBA" id="ARBA00023277"/>
    </source>
</evidence>
<evidence type="ECO:0000256" key="1">
    <source>
        <dbReference type="ARBA" id="ARBA00005028"/>
    </source>
</evidence>
<comment type="catalytic activity">
    <reaction evidence="5">
        <text>alpha-D-glucose = beta-D-glucose</text>
        <dbReference type="Rhea" id="RHEA:10264"/>
        <dbReference type="ChEBI" id="CHEBI:15903"/>
        <dbReference type="ChEBI" id="CHEBI:17925"/>
        <dbReference type="EC" id="5.1.3.3"/>
    </reaction>
</comment>
<evidence type="ECO:0000256" key="2">
    <source>
        <dbReference type="ARBA" id="ARBA00006206"/>
    </source>
</evidence>
<gene>
    <name evidence="6" type="primary">mro</name>
    <name evidence="6" type="ORF">CROST_038360</name>
</gene>
<dbReference type="Pfam" id="PF01263">
    <property type="entry name" value="Aldose_epim"/>
    <property type="match status" value="1"/>
</dbReference>
<dbReference type="InterPro" id="IPR014718">
    <property type="entry name" value="GH-type_carb-bd"/>
</dbReference>
<dbReference type="PIRSF" id="PIRSF005096">
    <property type="entry name" value="GALM"/>
    <property type="match status" value="1"/>
</dbReference>
<dbReference type="STRING" id="84029.CROST_18140"/>
<dbReference type="GO" id="GO:0030246">
    <property type="term" value="F:carbohydrate binding"/>
    <property type="evidence" value="ECO:0007669"/>
    <property type="project" value="InterPro"/>
</dbReference>
<dbReference type="EC" id="5.1.3.3" evidence="5"/>
<comment type="pathway">
    <text evidence="1 5">Carbohydrate metabolism; hexose metabolism.</text>
</comment>
<name>A0A1S8MH36_9CLOT</name>
<dbReference type="CDD" id="cd09019">
    <property type="entry name" value="galactose_mutarotase_like"/>
    <property type="match status" value="1"/>
</dbReference>
<dbReference type="RefSeq" id="WP_077832164.1">
    <property type="nucleotide sequence ID" value="NZ_CP096983.1"/>
</dbReference>
<proteinExistence type="inferred from homology"/>
<dbReference type="InterPro" id="IPR008183">
    <property type="entry name" value="Aldose_1/G6P_1-epimerase"/>
</dbReference>
<accession>A0A1S8MH36</accession>
<protein>
    <recommendedName>
        <fullName evidence="5">Aldose 1-epimerase</fullName>
        <ecNumber evidence="5">5.1.3.3</ecNumber>
    </recommendedName>
</protein>
<dbReference type="GO" id="GO:0006006">
    <property type="term" value="P:glucose metabolic process"/>
    <property type="evidence" value="ECO:0007669"/>
    <property type="project" value="TreeGrafter"/>
</dbReference>
<sequence>MSITKALFGKTKNNETIDIFTLSNSNGVSVQVINYGATIVSIKTPDKDGNLGDIVFGYDNVSSYEDCDKYIGATLGRCANRIKNGKFTLEDVEYSLATNNHPNHLHGGIKGFNKVVWQASIDEAKELLELSYLSKDGEEGYPGNLKVTITYTLSEDNSFKINYKAVTDKTTIVNLSNHSYFNLTANPNISPLNHELVINADSFTEIDDTFAPNGKLIDVAKTPMDFKKSKAVINDIKSDFPQLVLANGYDHNFVLNSKGDINVLAAKLTEETTGRSLEVYTTMPCMQFYSSNFLDGTNIGKNGFHYEQRAALCFETQYAPNAINLPSFTSPILKKGEEYNQSTIFKFSTL</sequence>
<evidence type="ECO:0000256" key="3">
    <source>
        <dbReference type="ARBA" id="ARBA00023235"/>
    </source>
</evidence>
<reference evidence="6 7" key="1">
    <citation type="submission" date="2022-04" db="EMBL/GenBank/DDBJ databases">
        <title>Genome sequence of C. roseum typestrain.</title>
        <authorList>
            <person name="Poehlein A."/>
            <person name="Schoch T."/>
            <person name="Duerre P."/>
            <person name="Daniel R."/>
        </authorList>
    </citation>
    <scope>NUCLEOTIDE SEQUENCE [LARGE SCALE GENOMIC DNA]</scope>
    <source>
        <strain evidence="6 7">DSM 7320</strain>
    </source>
</reference>
<dbReference type="InterPro" id="IPR011013">
    <property type="entry name" value="Gal_mutarotase_sf_dom"/>
</dbReference>
<evidence type="ECO:0000313" key="7">
    <source>
        <dbReference type="Proteomes" id="UP000190951"/>
    </source>
</evidence>
<dbReference type="AlphaFoldDB" id="A0A1S8MH36"/>
<dbReference type="KEGG" id="crw:CROST_038360"/>
<dbReference type="GO" id="GO:0033499">
    <property type="term" value="P:galactose catabolic process via UDP-galactose, Leloir pathway"/>
    <property type="evidence" value="ECO:0007669"/>
    <property type="project" value="TreeGrafter"/>
</dbReference>
<keyword evidence="4 5" id="KW-0119">Carbohydrate metabolism</keyword>
<keyword evidence="7" id="KW-1185">Reference proteome</keyword>
<dbReference type="SUPFAM" id="SSF74650">
    <property type="entry name" value="Galactose mutarotase-like"/>
    <property type="match status" value="1"/>
</dbReference>
<dbReference type="GO" id="GO:0005737">
    <property type="term" value="C:cytoplasm"/>
    <property type="evidence" value="ECO:0007669"/>
    <property type="project" value="TreeGrafter"/>
</dbReference>
<comment type="similarity">
    <text evidence="2 5">Belongs to the aldose epimerase family.</text>
</comment>
<dbReference type="GO" id="GO:0004034">
    <property type="term" value="F:aldose 1-epimerase activity"/>
    <property type="evidence" value="ECO:0007669"/>
    <property type="project" value="UniProtKB-EC"/>
</dbReference>
<organism evidence="6 7">
    <name type="scientific">Clostridium felsineum</name>
    <dbReference type="NCBI Taxonomy" id="36839"/>
    <lineage>
        <taxon>Bacteria</taxon>
        <taxon>Bacillati</taxon>
        <taxon>Bacillota</taxon>
        <taxon>Clostridia</taxon>
        <taxon>Eubacteriales</taxon>
        <taxon>Clostridiaceae</taxon>
        <taxon>Clostridium</taxon>
    </lineage>
</organism>
<dbReference type="InterPro" id="IPR015443">
    <property type="entry name" value="Aldose_1-epimerase"/>
</dbReference>
<dbReference type="PANTHER" id="PTHR10091:SF0">
    <property type="entry name" value="GALACTOSE MUTAROTASE"/>
    <property type="match status" value="1"/>
</dbReference>
<evidence type="ECO:0000313" key="6">
    <source>
        <dbReference type="EMBL" id="URZ13086.1"/>
    </source>
</evidence>
<dbReference type="InterPro" id="IPR047215">
    <property type="entry name" value="Galactose_mutarotase-like"/>
</dbReference>
<dbReference type="EMBL" id="CP096983">
    <property type="protein sequence ID" value="URZ13086.1"/>
    <property type="molecule type" value="Genomic_DNA"/>
</dbReference>
<dbReference type="Gene3D" id="2.70.98.10">
    <property type="match status" value="1"/>
</dbReference>
<evidence type="ECO:0000256" key="5">
    <source>
        <dbReference type="PIRNR" id="PIRNR005096"/>
    </source>
</evidence>
<keyword evidence="3 5" id="KW-0413">Isomerase</keyword>